<evidence type="ECO:0000313" key="8">
    <source>
        <dbReference type="Proteomes" id="UP001433088"/>
    </source>
</evidence>
<name>A0ABV1CXU5_9FIRM</name>
<proteinExistence type="inferred from homology"/>
<feature type="domain" description="Tyr recombinase" evidence="5">
    <location>
        <begin position="168"/>
        <end position="349"/>
    </location>
</feature>
<dbReference type="SUPFAM" id="SSF56349">
    <property type="entry name" value="DNA breaking-rejoining enzymes"/>
    <property type="match status" value="1"/>
</dbReference>
<dbReference type="RefSeq" id="WP_349173865.1">
    <property type="nucleotide sequence ID" value="NZ_JBBMEU010000066.1"/>
</dbReference>
<evidence type="ECO:0000259" key="6">
    <source>
        <dbReference type="PROSITE" id="PS51900"/>
    </source>
</evidence>
<dbReference type="PANTHER" id="PTHR30349:SF64">
    <property type="entry name" value="PROPHAGE INTEGRASE INTD-RELATED"/>
    <property type="match status" value="1"/>
</dbReference>
<dbReference type="InterPro" id="IPR002104">
    <property type="entry name" value="Integrase_catalytic"/>
</dbReference>
<dbReference type="InterPro" id="IPR013762">
    <property type="entry name" value="Integrase-like_cat_sf"/>
</dbReference>
<reference evidence="7 8" key="1">
    <citation type="submission" date="2024-03" db="EMBL/GenBank/DDBJ databases">
        <title>Human intestinal bacterial collection.</title>
        <authorList>
            <person name="Pauvert C."/>
            <person name="Hitch T.C.A."/>
            <person name="Clavel T."/>
        </authorList>
    </citation>
    <scope>NUCLEOTIDE SEQUENCE [LARGE SCALE GENOMIC DNA]</scope>
    <source>
        <strain evidence="7 8">CLA-AA-H81</strain>
    </source>
</reference>
<keyword evidence="2 4" id="KW-0238">DNA-binding</keyword>
<evidence type="ECO:0000256" key="2">
    <source>
        <dbReference type="ARBA" id="ARBA00023125"/>
    </source>
</evidence>
<dbReference type="InterPro" id="IPR050090">
    <property type="entry name" value="Tyrosine_recombinase_XerCD"/>
</dbReference>
<dbReference type="Gene3D" id="1.10.150.130">
    <property type="match status" value="1"/>
</dbReference>
<dbReference type="InterPro" id="IPR044068">
    <property type="entry name" value="CB"/>
</dbReference>
<keyword evidence="8" id="KW-1185">Reference proteome</keyword>
<sequence>MYNINHNFTYRQKDKGWQVILSYKDGDKWRQKSKQGLKTKQQAKDAGNKLLAELQRTFVPSSNELADITLRDFIPIMLRDKQELALSSQKAYKKTAVFFDELADKPLRSITRQQIIAILNEKSQYAPKTKELRLTTLRSILNHARTNYGLVSINPASRIQIPRPKEAKKIRAISAVEFQSLIDSKVRKGCEYYKDIVMVAYYSGMRYGEIIALEWGDIDFHNYTLTVARQIKQQPSDGKPVYAVGPLKTQNSYRTIPIPALLVETLEKVARTADRVFPLASPYTHNVNQWIQRTLPHTSIHDMRHSYATNLIANGVDVQTVAALLGDTINTVINTYLDFTEDMRRAASDSVNRIFSK</sequence>
<evidence type="ECO:0000259" key="5">
    <source>
        <dbReference type="PROSITE" id="PS51898"/>
    </source>
</evidence>
<comment type="similarity">
    <text evidence="1">Belongs to the 'phage' integrase family.</text>
</comment>
<gene>
    <name evidence="7" type="ORF">WMO23_09495</name>
</gene>
<keyword evidence="3" id="KW-0233">DNA recombination</keyword>
<evidence type="ECO:0000256" key="4">
    <source>
        <dbReference type="PROSITE-ProRule" id="PRU01248"/>
    </source>
</evidence>
<evidence type="ECO:0000256" key="3">
    <source>
        <dbReference type="ARBA" id="ARBA00023172"/>
    </source>
</evidence>
<dbReference type="EMBL" id="JBBMEU010000066">
    <property type="protein sequence ID" value="MEQ2422957.1"/>
    <property type="molecule type" value="Genomic_DNA"/>
</dbReference>
<dbReference type="InterPro" id="IPR010998">
    <property type="entry name" value="Integrase_recombinase_N"/>
</dbReference>
<dbReference type="InterPro" id="IPR011010">
    <property type="entry name" value="DNA_brk_join_enz"/>
</dbReference>
<dbReference type="PANTHER" id="PTHR30349">
    <property type="entry name" value="PHAGE INTEGRASE-RELATED"/>
    <property type="match status" value="1"/>
</dbReference>
<protein>
    <submittedName>
        <fullName evidence="7">Tyrosine-type recombinase/integrase</fullName>
    </submittedName>
</protein>
<feature type="domain" description="Core-binding (CB)" evidence="6">
    <location>
        <begin position="60"/>
        <end position="145"/>
    </location>
</feature>
<accession>A0ABV1CXU5</accession>
<dbReference type="Gene3D" id="1.10.443.10">
    <property type="entry name" value="Intergrase catalytic core"/>
    <property type="match status" value="1"/>
</dbReference>
<dbReference type="CDD" id="cd01189">
    <property type="entry name" value="INT_ICEBs1_C_like"/>
    <property type="match status" value="1"/>
</dbReference>
<dbReference type="PROSITE" id="PS51900">
    <property type="entry name" value="CB"/>
    <property type="match status" value="1"/>
</dbReference>
<dbReference type="Pfam" id="PF00589">
    <property type="entry name" value="Phage_integrase"/>
    <property type="match status" value="1"/>
</dbReference>
<organism evidence="7 8">
    <name type="scientific">Megasphaera intestinihominis</name>
    <dbReference type="NCBI Taxonomy" id="3133159"/>
    <lineage>
        <taxon>Bacteria</taxon>
        <taxon>Bacillati</taxon>
        <taxon>Bacillota</taxon>
        <taxon>Negativicutes</taxon>
        <taxon>Veillonellales</taxon>
        <taxon>Veillonellaceae</taxon>
        <taxon>Megasphaera</taxon>
    </lineage>
</organism>
<evidence type="ECO:0000256" key="1">
    <source>
        <dbReference type="ARBA" id="ARBA00008857"/>
    </source>
</evidence>
<dbReference type="PROSITE" id="PS51898">
    <property type="entry name" value="TYR_RECOMBINASE"/>
    <property type="match status" value="1"/>
</dbReference>
<dbReference type="Proteomes" id="UP001433088">
    <property type="component" value="Unassembled WGS sequence"/>
</dbReference>
<comment type="caution">
    <text evidence="7">The sequence shown here is derived from an EMBL/GenBank/DDBJ whole genome shotgun (WGS) entry which is preliminary data.</text>
</comment>
<evidence type="ECO:0000313" key="7">
    <source>
        <dbReference type="EMBL" id="MEQ2422957.1"/>
    </source>
</evidence>